<proteinExistence type="predicted"/>
<reference evidence="1" key="1">
    <citation type="journal article" date="2020" name="bioRxiv">
        <title>A rank-normalized archaeal taxonomy based on genome phylogeny resolves widespread incomplete and uneven classifications.</title>
        <authorList>
            <person name="Rinke C."/>
            <person name="Chuvochina M."/>
            <person name="Mussig A.J."/>
            <person name="Chaumeil P.-A."/>
            <person name="Waite D.W."/>
            <person name="Whitman W.B."/>
            <person name="Parks D.H."/>
            <person name="Hugenholtz P."/>
        </authorList>
    </citation>
    <scope>NUCLEOTIDE SEQUENCE</scope>
    <source>
        <strain evidence="1">UBA8839</strain>
    </source>
</reference>
<evidence type="ECO:0000313" key="2">
    <source>
        <dbReference type="Proteomes" id="UP000651120"/>
    </source>
</evidence>
<evidence type="ECO:0000313" key="1">
    <source>
        <dbReference type="EMBL" id="HII47352.1"/>
    </source>
</evidence>
<gene>
    <name evidence="1" type="ORF">HA333_07915</name>
</gene>
<dbReference type="EMBL" id="DUJP01000028">
    <property type="protein sequence ID" value="HII47352.1"/>
    <property type="molecule type" value="Genomic_DNA"/>
</dbReference>
<protein>
    <submittedName>
        <fullName evidence="1">Uncharacterized protein</fullName>
    </submittedName>
</protein>
<accession>A0A832WJG6</accession>
<dbReference type="AlphaFoldDB" id="A0A832WJG6"/>
<comment type="caution">
    <text evidence="1">The sequence shown here is derived from an EMBL/GenBank/DDBJ whole genome shotgun (WGS) entry which is preliminary data.</text>
</comment>
<name>A0A832WJG6_9CREN</name>
<organism evidence="1 2">
    <name type="scientific">Pyrobaculum aerophilum</name>
    <dbReference type="NCBI Taxonomy" id="13773"/>
    <lineage>
        <taxon>Archaea</taxon>
        <taxon>Thermoproteota</taxon>
        <taxon>Thermoprotei</taxon>
        <taxon>Thermoproteales</taxon>
        <taxon>Thermoproteaceae</taxon>
        <taxon>Pyrobaculum</taxon>
    </lineage>
</organism>
<dbReference type="Proteomes" id="UP000651120">
    <property type="component" value="Unassembled WGS sequence"/>
</dbReference>
<sequence length="186" mass="20560">MLNVSEIPVYKIRGTALLRLSNPYAAVIYGQVAEASINPPEAISSALNRLAWISKFGPPHVIISTDYSVEKVELERPWFLMTAWRLEIDGSVTSVEGARSVLEHRMYMKNPLSKVSLVVPKPHRTISVFATVKNATGLVSEVLSHLGLLYARVVLGDYGGRHFVIDVDPVPRLENKEEALAVAELL</sequence>